<dbReference type="InterPro" id="IPR026891">
    <property type="entry name" value="Fn3-like"/>
</dbReference>
<dbReference type="PANTHER" id="PTHR42715">
    <property type="entry name" value="BETA-GLUCOSIDASE"/>
    <property type="match status" value="1"/>
</dbReference>
<keyword evidence="4" id="KW-0326">Glycosidase</keyword>
<dbReference type="Pfam" id="PF00933">
    <property type="entry name" value="Glyco_hydro_3"/>
    <property type="match status" value="1"/>
</dbReference>
<dbReference type="Gene3D" id="2.60.40.10">
    <property type="entry name" value="Immunoglobulins"/>
    <property type="match status" value="1"/>
</dbReference>
<dbReference type="SUPFAM" id="SSF52279">
    <property type="entry name" value="Beta-D-glucan exohydrolase, C-terminal domain"/>
    <property type="match status" value="1"/>
</dbReference>
<evidence type="ECO:0000256" key="1">
    <source>
        <dbReference type="ARBA" id="ARBA00005336"/>
    </source>
</evidence>
<dbReference type="InterPro" id="IPR013783">
    <property type="entry name" value="Ig-like_fold"/>
</dbReference>
<dbReference type="InterPro" id="IPR050288">
    <property type="entry name" value="Cellulose_deg_GH3"/>
</dbReference>
<name>A0ABN2TTB0_9ACTN</name>
<dbReference type="GO" id="GO:0016787">
    <property type="term" value="F:hydrolase activity"/>
    <property type="evidence" value="ECO:0007669"/>
    <property type="project" value="UniProtKB-KW"/>
</dbReference>
<dbReference type="InterPro" id="IPR036962">
    <property type="entry name" value="Glyco_hydro_3_N_sf"/>
</dbReference>
<accession>A0ABN2TTB0</accession>
<dbReference type="Pfam" id="PF01915">
    <property type="entry name" value="Glyco_hydro_3_C"/>
    <property type="match status" value="1"/>
</dbReference>
<feature type="domain" description="Fibronectin type III-like" evidence="5">
    <location>
        <begin position="740"/>
        <end position="809"/>
    </location>
</feature>
<dbReference type="InterPro" id="IPR036881">
    <property type="entry name" value="Glyco_hydro_3_C_sf"/>
</dbReference>
<reference evidence="6 7" key="1">
    <citation type="journal article" date="2019" name="Int. J. Syst. Evol. Microbiol.">
        <title>The Global Catalogue of Microorganisms (GCM) 10K type strain sequencing project: providing services to taxonomists for standard genome sequencing and annotation.</title>
        <authorList>
            <consortium name="The Broad Institute Genomics Platform"/>
            <consortium name="The Broad Institute Genome Sequencing Center for Infectious Disease"/>
            <person name="Wu L."/>
            <person name="Ma J."/>
        </authorList>
    </citation>
    <scope>NUCLEOTIDE SEQUENCE [LARGE SCALE GENOMIC DNA]</scope>
    <source>
        <strain evidence="6 7">JCM 16014</strain>
    </source>
</reference>
<dbReference type="SMART" id="SM01217">
    <property type="entry name" value="Fn3_like"/>
    <property type="match status" value="1"/>
</dbReference>
<dbReference type="Gene3D" id="3.20.20.300">
    <property type="entry name" value="Glycoside hydrolase, family 3, N-terminal domain"/>
    <property type="match status" value="1"/>
</dbReference>
<evidence type="ECO:0000259" key="5">
    <source>
        <dbReference type="SMART" id="SM01217"/>
    </source>
</evidence>
<dbReference type="InterPro" id="IPR002772">
    <property type="entry name" value="Glyco_hydro_3_C"/>
</dbReference>
<dbReference type="InterPro" id="IPR001764">
    <property type="entry name" value="Glyco_hydro_3_N"/>
</dbReference>
<keyword evidence="7" id="KW-1185">Reference proteome</keyword>
<dbReference type="PANTHER" id="PTHR42715:SF10">
    <property type="entry name" value="BETA-GLUCOSIDASE"/>
    <property type="match status" value="1"/>
</dbReference>
<keyword evidence="2 4" id="KW-0378">Hydrolase</keyword>
<comment type="similarity">
    <text evidence="1 4">Belongs to the glycosyl hydrolase 3 family.</text>
</comment>
<keyword evidence="3" id="KW-0119">Carbohydrate metabolism</keyword>
<dbReference type="InterPro" id="IPR017853">
    <property type="entry name" value="GH"/>
</dbReference>
<organism evidence="6 7">
    <name type="scientific">Catenulispora yoronensis</name>
    <dbReference type="NCBI Taxonomy" id="450799"/>
    <lineage>
        <taxon>Bacteria</taxon>
        <taxon>Bacillati</taxon>
        <taxon>Actinomycetota</taxon>
        <taxon>Actinomycetes</taxon>
        <taxon>Catenulisporales</taxon>
        <taxon>Catenulisporaceae</taxon>
        <taxon>Catenulispora</taxon>
    </lineage>
</organism>
<proteinExistence type="inferred from homology"/>
<dbReference type="Proteomes" id="UP001500751">
    <property type="component" value="Unassembled WGS sequence"/>
</dbReference>
<comment type="caution">
    <text evidence="6">The sequence shown here is derived from an EMBL/GenBank/DDBJ whole genome shotgun (WGS) entry which is preliminary data.</text>
</comment>
<dbReference type="SUPFAM" id="SSF51445">
    <property type="entry name" value="(Trans)glycosidases"/>
    <property type="match status" value="1"/>
</dbReference>
<evidence type="ECO:0000313" key="6">
    <source>
        <dbReference type="EMBL" id="GAA2020546.1"/>
    </source>
</evidence>
<evidence type="ECO:0000256" key="3">
    <source>
        <dbReference type="ARBA" id="ARBA00023277"/>
    </source>
</evidence>
<sequence>MDENKPADLKDLIHRLTLEQKAALLTGEDFWSLPAVPEIGLRKVLLSDGPAGVRGTSWDERDPSLLFPNPTALAATWDPGRARQAGALMGAQARDKGVAWHLAPNANLHRSPLGGRHFECCSEDPLLTAEIVAGFVEGVQSAGVAATVKHYIGNESETDRMTYDAEIDEATLHKVCLPPFEAAVRAGAWSVMAAYNAVGGVTMTDNGPLLTGLLKDRLGFDGVVVSDWFATRSTAASALAGLDVVMPGPQGPWGAALVDAVRAGEVPEAVLDDKVLRILRLASRTGCLDGLDSPTEKTATPAATPDDAEAQLRDLAARAMVVLRNEPVGAAPLLPLDPGTLSRVAVIGPNASHLTAQGGGSAHVNPAHVISPLTGLSAALGPSVTIDHAEGVHTQRLLAPITAQTATDPETGHPGLRVDFLDAAGAILGSELRKTSRFVFMGGLPVGTSGIRVRADLAVTETGKHQFSVSGIGKFRLTVGAEPTAELTMTPSEDGDIVEGLVKPPEHRIAVDLEAGTGVRAEVVALVDPGLPIAMFGLHSEAPGSGADELFAAAVAAARAADLAIVVVGTTDEVESEGFDRADLKLPGRQDDLVAAVVAANPRTVVVVNAGAPVEMPWRERVPALLWAWFPGQEGGHAIADALTGAVEPAGRLPTTFPKTAADAPVLSTRPVDGTISYREGSLVGYRGYEKADTVPAFPFGHGLGYTTWSYEDITAAVTDSGDIEVLVRVRNTGARIGREVVQIYLTGEGVDRADPQRLVGFGATLAAPGEIATVPITVPARVLARWDADAHGWRVRGGPRALIASRSAADPRLRTRVEVADG</sequence>
<protein>
    <submittedName>
        <fullName evidence="6">Glycoside hydrolase family 3 C-terminal domain-containing protein</fullName>
    </submittedName>
</protein>
<dbReference type="Gene3D" id="2.60.120.260">
    <property type="entry name" value="Galactose-binding domain-like"/>
    <property type="match status" value="1"/>
</dbReference>
<evidence type="ECO:0000313" key="7">
    <source>
        <dbReference type="Proteomes" id="UP001500751"/>
    </source>
</evidence>
<dbReference type="RefSeq" id="WP_344664923.1">
    <property type="nucleotide sequence ID" value="NZ_BAAAQN010000007.1"/>
</dbReference>
<dbReference type="Gene3D" id="3.40.50.1700">
    <property type="entry name" value="Glycoside hydrolase family 3 C-terminal domain"/>
    <property type="match status" value="1"/>
</dbReference>
<dbReference type="EMBL" id="BAAAQN010000007">
    <property type="protein sequence ID" value="GAA2020546.1"/>
    <property type="molecule type" value="Genomic_DNA"/>
</dbReference>
<evidence type="ECO:0000256" key="2">
    <source>
        <dbReference type="ARBA" id="ARBA00022801"/>
    </source>
</evidence>
<dbReference type="Pfam" id="PF14310">
    <property type="entry name" value="Fn3-like"/>
    <property type="match status" value="1"/>
</dbReference>
<dbReference type="PROSITE" id="PS00775">
    <property type="entry name" value="GLYCOSYL_HYDROL_F3"/>
    <property type="match status" value="1"/>
</dbReference>
<evidence type="ECO:0000256" key="4">
    <source>
        <dbReference type="RuleBase" id="RU361161"/>
    </source>
</evidence>
<dbReference type="InterPro" id="IPR019800">
    <property type="entry name" value="Glyco_hydro_3_AS"/>
</dbReference>
<gene>
    <name evidence="6" type="ORF">GCM10009839_16590</name>
</gene>
<dbReference type="PRINTS" id="PR00133">
    <property type="entry name" value="GLHYDRLASE3"/>
</dbReference>